<feature type="domain" description="Multidrug resistance protein MdtA-like alpha-helical hairpin" evidence="3">
    <location>
        <begin position="101"/>
        <end position="166"/>
    </location>
</feature>
<dbReference type="SUPFAM" id="SSF111369">
    <property type="entry name" value="HlyD-like secretion proteins"/>
    <property type="match status" value="1"/>
</dbReference>
<evidence type="ECO:0000256" key="2">
    <source>
        <dbReference type="ARBA" id="ARBA00009477"/>
    </source>
</evidence>
<organism evidence="8 10">
    <name type="scientific">Chryseobacterium indoltheticum</name>
    <dbReference type="NCBI Taxonomy" id="254"/>
    <lineage>
        <taxon>Bacteria</taxon>
        <taxon>Pseudomonadati</taxon>
        <taxon>Bacteroidota</taxon>
        <taxon>Flavobacteriia</taxon>
        <taxon>Flavobacteriales</taxon>
        <taxon>Weeksellaceae</taxon>
        <taxon>Chryseobacterium group</taxon>
        <taxon>Chryseobacterium</taxon>
    </lineage>
</organism>
<dbReference type="NCBIfam" id="TIGR01730">
    <property type="entry name" value="RND_mfp"/>
    <property type="match status" value="1"/>
</dbReference>
<dbReference type="GO" id="GO:0005886">
    <property type="term" value="C:plasma membrane"/>
    <property type="evidence" value="ECO:0007669"/>
    <property type="project" value="TreeGrafter"/>
</dbReference>
<dbReference type="Proteomes" id="UP000255231">
    <property type="component" value="Unassembled WGS sequence"/>
</dbReference>
<sequence>MKKTVIYGLFAYTVLIGCKSGDDKTESANIPSVPVATVNPGNAMVYLEYPAKMEGQTDVELRAQVSGILEKIYITEGSYVKKGTPLFQIDHRPFTEDSNFAEGELLVAKADLMTAKLEVDKLTPLVQNKVVSPYQLKTAQASYQASMARLKQAKAKAGNAKITLGFATVKAPVSGFVGRLFKKTGSIISPSDVQPLSYLSDNREIHAYFSISESDFVTFKDGLQGASIAEKIKNAPAVSIILSGGQVYPQAGKLDMVDAVFDKTTGAITLRATFPNEQGLLRSGNSGRIKLGLQQSNVIGIPQSATFEMQDKLFAFVVDRNNKVRQVALTISGTSDTTYYISEGLKAGDQLVLKGMESLKEGIVVKPEKSTEKIAKININ</sequence>
<evidence type="ECO:0000313" key="7">
    <source>
        <dbReference type="EMBL" id="SIQ96385.1"/>
    </source>
</evidence>
<feature type="domain" description="Multidrug resistance protein MdtA-like beta-barrel" evidence="5">
    <location>
        <begin position="208"/>
        <end position="290"/>
    </location>
</feature>
<dbReference type="PROSITE" id="PS51257">
    <property type="entry name" value="PROKAR_LIPOPROTEIN"/>
    <property type="match status" value="1"/>
</dbReference>
<dbReference type="PANTHER" id="PTHR30158">
    <property type="entry name" value="ACRA/E-RELATED COMPONENT OF DRUG EFFLUX TRANSPORTER"/>
    <property type="match status" value="1"/>
</dbReference>
<evidence type="ECO:0000259" key="3">
    <source>
        <dbReference type="Pfam" id="PF25876"/>
    </source>
</evidence>
<name>A0A381FBW9_9FLAO</name>
<feature type="domain" description="Multidrug resistance protein MdtA-like barrel-sandwich hybrid" evidence="4">
    <location>
        <begin position="59"/>
        <end position="192"/>
    </location>
</feature>
<dbReference type="EMBL" id="FTMF01000010">
    <property type="protein sequence ID" value="SIQ96385.1"/>
    <property type="molecule type" value="Genomic_DNA"/>
</dbReference>
<dbReference type="Pfam" id="PF25876">
    <property type="entry name" value="HH_MFP_RND"/>
    <property type="match status" value="1"/>
</dbReference>
<comment type="similarity">
    <text evidence="2">Belongs to the membrane fusion protein (MFP) (TC 8.A.1) family.</text>
</comment>
<dbReference type="GO" id="GO:0022857">
    <property type="term" value="F:transmembrane transporter activity"/>
    <property type="evidence" value="ECO:0007669"/>
    <property type="project" value="InterPro"/>
</dbReference>
<dbReference type="InterPro" id="IPR058625">
    <property type="entry name" value="MdtA-like_BSH"/>
</dbReference>
<dbReference type="InterPro" id="IPR058627">
    <property type="entry name" value="MdtA-like_C"/>
</dbReference>
<keyword evidence="9" id="KW-1185">Reference proteome</keyword>
<evidence type="ECO:0000313" key="8">
    <source>
        <dbReference type="EMBL" id="SUX44079.1"/>
    </source>
</evidence>
<dbReference type="Gene3D" id="2.40.420.20">
    <property type="match status" value="1"/>
</dbReference>
<dbReference type="Pfam" id="PF25917">
    <property type="entry name" value="BSH_RND"/>
    <property type="match status" value="1"/>
</dbReference>
<accession>A0A381FBW9</accession>
<protein>
    <submittedName>
        <fullName evidence="7">Membrane fusion protein, multidrug efflux system</fullName>
    </submittedName>
    <submittedName>
        <fullName evidence="8">Multidrug resistance protein MdtE</fullName>
    </submittedName>
</protein>
<dbReference type="PANTHER" id="PTHR30158:SF23">
    <property type="entry name" value="MULTIDRUG RESISTANCE PROTEIN MEXA"/>
    <property type="match status" value="1"/>
</dbReference>
<dbReference type="Gene3D" id="1.10.287.470">
    <property type="entry name" value="Helix hairpin bin"/>
    <property type="match status" value="1"/>
</dbReference>
<dbReference type="Proteomes" id="UP000185725">
    <property type="component" value="Unassembled WGS sequence"/>
</dbReference>
<evidence type="ECO:0000259" key="6">
    <source>
        <dbReference type="Pfam" id="PF25967"/>
    </source>
</evidence>
<evidence type="ECO:0000259" key="5">
    <source>
        <dbReference type="Pfam" id="PF25944"/>
    </source>
</evidence>
<proteinExistence type="inferred from homology"/>
<dbReference type="KEGG" id="cil:EG358_08665"/>
<evidence type="ECO:0000259" key="4">
    <source>
        <dbReference type="Pfam" id="PF25917"/>
    </source>
</evidence>
<dbReference type="Gene3D" id="2.40.50.100">
    <property type="match status" value="1"/>
</dbReference>
<dbReference type="InterPro" id="IPR006143">
    <property type="entry name" value="RND_pump_MFP"/>
</dbReference>
<dbReference type="GO" id="GO:0030313">
    <property type="term" value="C:cell envelope"/>
    <property type="evidence" value="ECO:0007669"/>
    <property type="project" value="UniProtKB-SubCell"/>
</dbReference>
<dbReference type="Gene3D" id="2.40.30.170">
    <property type="match status" value="1"/>
</dbReference>
<gene>
    <name evidence="8" type="primary">mdtE_1</name>
    <name evidence="8" type="ORF">NCTC13560_02348</name>
    <name evidence="7" type="ORF">SAMN05421682_110168</name>
</gene>
<dbReference type="Pfam" id="PF25944">
    <property type="entry name" value="Beta-barrel_RND"/>
    <property type="match status" value="1"/>
</dbReference>
<dbReference type="InterPro" id="IPR058624">
    <property type="entry name" value="MdtA-like_HH"/>
</dbReference>
<dbReference type="GO" id="GO:0046677">
    <property type="term" value="P:response to antibiotic"/>
    <property type="evidence" value="ECO:0007669"/>
    <property type="project" value="TreeGrafter"/>
</dbReference>
<feature type="domain" description="Multidrug resistance protein MdtA-like C-terminal permuted SH3" evidence="6">
    <location>
        <begin position="297"/>
        <end position="356"/>
    </location>
</feature>
<dbReference type="EMBL" id="UFVS01000001">
    <property type="protein sequence ID" value="SUX44079.1"/>
    <property type="molecule type" value="Genomic_DNA"/>
</dbReference>
<dbReference type="Pfam" id="PF25967">
    <property type="entry name" value="RND-MFP_C"/>
    <property type="match status" value="1"/>
</dbReference>
<reference evidence="7 9" key="1">
    <citation type="submission" date="2017-01" db="EMBL/GenBank/DDBJ databases">
        <authorList>
            <person name="Varghese N."/>
            <person name="Submissions S."/>
        </authorList>
    </citation>
    <scope>NUCLEOTIDE SEQUENCE [LARGE SCALE GENOMIC DNA]</scope>
    <source>
        <strain evidence="7 9">ATCC 27950</strain>
    </source>
</reference>
<comment type="subcellular location">
    <subcellularLocation>
        <location evidence="1">Cell envelope</location>
    </subcellularLocation>
</comment>
<evidence type="ECO:0000313" key="10">
    <source>
        <dbReference type="Proteomes" id="UP000255231"/>
    </source>
</evidence>
<evidence type="ECO:0000256" key="1">
    <source>
        <dbReference type="ARBA" id="ARBA00004196"/>
    </source>
</evidence>
<dbReference type="AlphaFoldDB" id="A0A381FBW9"/>
<evidence type="ECO:0000313" key="9">
    <source>
        <dbReference type="Proteomes" id="UP000185725"/>
    </source>
</evidence>
<dbReference type="OrthoDB" id="9801814at2"/>
<reference evidence="8 10" key="2">
    <citation type="submission" date="2018-06" db="EMBL/GenBank/DDBJ databases">
        <authorList>
            <consortium name="Pathogen Informatics"/>
            <person name="Doyle S."/>
        </authorList>
    </citation>
    <scope>NUCLEOTIDE SEQUENCE [LARGE SCALE GENOMIC DNA]</scope>
    <source>
        <strain evidence="8 10">NCTC13560</strain>
    </source>
</reference>
<dbReference type="InterPro" id="IPR058626">
    <property type="entry name" value="MdtA-like_b-barrel"/>
</dbReference>